<protein>
    <submittedName>
        <fullName evidence="3">HK97 family phage major capsid protein</fullName>
    </submittedName>
</protein>
<dbReference type="EMBL" id="JAGGLU010000001">
    <property type="protein sequence ID" value="MBP2057007.1"/>
    <property type="molecule type" value="Genomic_DNA"/>
</dbReference>
<dbReference type="InterPro" id="IPR024455">
    <property type="entry name" value="Phage_capsid"/>
</dbReference>
<dbReference type="Gene3D" id="3.30.2320.10">
    <property type="entry name" value="hypothetical protein PF0899 domain"/>
    <property type="match status" value="1"/>
</dbReference>
<evidence type="ECO:0000313" key="3">
    <source>
        <dbReference type="EMBL" id="MBP2057007.1"/>
    </source>
</evidence>
<gene>
    <name evidence="3" type="ORF">J2Z60_000169</name>
</gene>
<evidence type="ECO:0000313" key="4">
    <source>
        <dbReference type="Proteomes" id="UP001519292"/>
    </source>
</evidence>
<proteinExistence type="predicted"/>
<evidence type="ECO:0000259" key="2">
    <source>
        <dbReference type="Pfam" id="PF05065"/>
    </source>
</evidence>
<dbReference type="InterPro" id="IPR054612">
    <property type="entry name" value="Phage_capsid-like_C"/>
</dbReference>
<dbReference type="Pfam" id="PF05065">
    <property type="entry name" value="Phage_capsid"/>
    <property type="match status" value="1"/>
</dbReference>
<organism evidence="3 4">
    <name type="scientific">Lactobacillus colini</name>
    <dbReference type="NCBI Taxonomy" id="1819254"/>
    <lineage>
        <taxon>Bacteria</taxon>
        <taxon>Bacillati</taxon>
        <taxon>Bacillota</taxon>
        <taxon>Bacilli</taxon>
        <taxon>Lactobacillales</taxon>
        <taxon>Lactobacillaceae</taxon>
        <taxon>Lactobacillus</taxon>
    </lineage>
</organism>
<keyword evidence="4" id="KW-1185">Reference proteome</keyword>
<reference evidence="3 4" key="1">
    <citation type="submission" date="2021-03" db="EMBL/GenBank/DDBJ databases">
        <title>Genomic Encyclopedia of Type Strains, Phase IV (KMG-IV): sequencing the most valuable type-strain genomes for metagenomic binning, comparative biology and taxonomic classification.</title>
        <authorList>
            <person name="Goeker M."/>
        </authorList>
    </citation>
    <scope>NUCLEOTIDE SEQUENCE [LARGE SCALE GENOMIC DNA]</scope>
    <source>
        <strain evidence="3 4">DSM 101872</strain>
    </source>
</reference>
<dbReference type="NCBIfam" id="TIGR01554">
    <property type="entry name" value="major_cap_HK97"/>
    <property type="match status" value="1"/>
</dbReference>
<sequence length="291" mass="31192">MANLDYATDKSIELPAEFASEIIQKTQESSAIMQLARKVNLPGTGVDVPVIMSDPEASWVGSETDQRSVSTGKLETKQLRPYILSVIVPFSNKFRRDAAGLYSAIVNRLPGALSKKFDETVMGSVTKPGDKFDNFSNAVKQVLTKEDAYNTLVAADADVSAHDGVVNGYVLSPKARSILLTATDNNKRPLFINNVSDGAIPMILGSQVIQSRGAYSKGDSESIVGVVGDWTKAVYGTVEGVNVTLSDQATLVDGETTINLFQQGMFAVKAEIELGFRADTSVFNTLAITNA</sequence>
<evidence type="ECO:0000256" key="1">
    <source>
        <dbReference type="ARBA" id="ARBA00004328"/>
    </source>
</evidence>
<dbReference type="Proteomes" id="UP001519292">
    <property type="component" value="Unassembled WGS sequence"/>
</dbReference>
<name>A0ABS4MBF6_9LACO</name>
<comment type="subcellular location">
    <subcellularLocation>
        <location evidence="1">Virion</location>
    </subcellularLocation>
</comment>
<dbReference type="SUPFAM" id="SSF56563">
    <property type="entry name" value="Major capsid protein gp5"/>
    <property type="match status" value="1"/>
</dbReference>
<feature type="domain" description="Phage capsid-like C-terminal" evidence="2">
    <location>
        <begin position="14"/>
        <end position="276"/>
    </location>
</feature>
<accession>A0ABS4MBF6</accession>
<dbReference type="RefSeq" id="WP_209685421.1">
    <property type="nucleotide sequence ID" value="NZ_JAGGLU010000001.1"/>
</dbReference>
<dbReference type="Gene3D" id="3.30.2400.10">
    <property type="entry name" value="Major capsid protein gp5"/>
    <property type="match status" value="1"/>
</dbReference>
<comment type="caution">
    <text evidence="3">The sequence shown here is derived from an EMBL/GenBank/DDBJ whole genome shotgun (WGS) entry which is preliminary data.</text>
</comment>